<organism evidence="1 2">
    <name type="scientific">Rhizophagus irregularis (strain DAOM 197198w)</name>
    <name type="common">Glomus intraradices</name>
    <dbReference type="NCBI Taxonomy" id="1432141"/>
    <lineage>
        <taxon>Eukaryota</taxon>
        <taxon>Fungi</taxon>
        <taxon>Fungi incertae sedis</taxon>
        <taxon>Mucoromycota</taxon>
        <taxon>Glomeromycotina</taxon>
        <taxon>Glomeromycetes</taxon>
        <taxon>Glomerales</taxon>
        <taxon>Glomeraceae</taxon>
        <taxon>Rhizophagus</taxon>
    </lineage>
</organism>
<evidence type="ECO:0000313" key="1">
    <source>
        <dbReference type="EMBL" id="EXX63571.1"/>
    </source>
</evidence>
<dbReference type="EMBL" id="JEMT01023884">
    <property type="protein sequence ID" value="EXX63571.1"/>
    <property type="molecule type" value="Genomic_DNA"/>
</dbReference>
<reference evidence="1 2" key="1">
    <citation type="submission" date="2014-02" db="EMBL/GenBank/DDBJ databases">
        <title>Single nucleus genome sequencing reveals high similarity among nuclei of an endomycorrhizal fungus.</title>
        <authorList>
            <person name="Lin K."/>
            <person name="Geurts R."/>
            <person name="Zhang Z."/>
            <person name="Limpens E."/>
            <person name="Saunders D.G."/>
            <person name="Mu D."/>
            <person name="Pang E."/>
            <person name="Cao H."/>
            <person name="Cha H."/>
            <person name="Lin T."/>
            <person name="Zhou Q."/>
            <person name="Shang Y."/>
            <person name="Li Y."/>
            <person name="Ivanov S."/>
            <person name="Sharma T."/>
            <person name="Velzen R.V."/>
            <person name="Ruijter N.D."/>
            <person name="Aanen D.K."/>
            <person name="Win J."/>
            <person name="Kamoun S."/>
            <person name="Bisseling T."/>
            <person name="Huang S."/>
        </authorList>
    </citation>
    <scope>NUCLEOTIDE SEQUENCE [LARGE SCALE GENOMIC DNA]</scope>
    <source>
        <strain evidence="2">DAOM197198w</strain>
    </source>
</reference>
<keyword evidence="2" id="KW-1185">Reference proteome</keyword>
<proteinExistence type="predicted"/>
<accession>A0A015KUE4</accession>
<dbReference type="Gene3D" id="1.10.10.1010">
    <property type="entry name" value="Intein homing endonuclease, domain IV"/>
    <property type="match status" value="1"/>
</dbReference>
<dbReference type="AlphaFoldDB" id="A0A015KUE4"/>
<protein>
    <submittedName>
        <fullName evidence="1">Uncharacterized protein</fullName>
    </submittedName>
</protein>
<dbReference type="OrthoDB" id="2304381at2759"/>
<evidence type="ECO:0000313" key="2">
    <source>
        <dbReference type="Proteomes" id="UP000022910"/>
    </source>
</evidence>
<gene>
    <name evidence="1" type="ORF">RirG_151150</name>
</gene>
<sequence length="225" mass="26479">MMSLLAYNSYNSVDTPMGDELVGQHEGIDPELIAKGIFDEESEFPYINVPITFTNMNGICKQCNRSNTFANWCQPCNSKRFQKQYEADKKFSSGNKMIDEFISYVQENASRPSEVIEWIPYERLINIRFFEKNYFKNRLMETYIANWMDGYIIGWDQETNNWKRNYTGVEVLLKKIDDSCVHFRSPGDFLNEIKSQFKLNTCDIIIKCYGITRDPYTGTYFMVMQ</sequence>
<dbReference type="HOGENOM" id="CLU_000288_7_17_1"/>
<name>A0A015KUE4_RHIIW</name>
<comment type="caution">
    <text evidence="1">The sequence shown here is derived from an EMBL/GenBank/DDBJ whole genome shotgun (WGS) entry which is preliminary data.</text>
</comment>
<dbReference type="Proteomes" id="UP000022910">
    <property type="component" value="Unassembled WGS sequence"/>
</dbReference>